<dbReference type="GO" id="GO:0000462">
    <property type="term" value="P:maturation of SSU-rRNA from tricistronic rRNA transcript (SSU-rRNA, 5.8S rRNA, LSU-rRNA)"/>
    <property type="evidence" value="ECO:0007669"/>
    <property type="project" value="TreeGrafter"/>
</dbReference>
<keyword evidence="3" id="KW-1185">Reference proteome</keyword>
<dbReference type="GO" id="GO:0032040">
    <property type="term" value="C:small-subunit processome"/>
    <property type="evidence" value="ECO:0007669"/>
    <property type="project" value="TreeGrafter"/>
</dbReference>
<dbReference type="AlphaFoldDB" id="A0AAD6NH29"/>
<feature type="compositionally biased region" description="Basic and acidic residues" evidence="1">
    <location>
        <begin position="300"/>
        <end position="313"/>
    </location>
</feature>
<sequence>MTVAAPPPLSALLNTLTTSLTSTATALPHLPPSSTTAGISLLDLKNDVFLSYLHHLSFLLLFRIRNGELTNTATAGTNAAIGEDVVKTLAALRIWLEKGVKPCENRLKYQVEKVLKAASEWERQQARKAQDSASDDGDSDGSGNDEEGDEGSDDSDDGEEGEDSDEEITSEEDEDLPATTNYDSDDLRPGTAKRAPTVTMKNALNFRPNPSSLAKPTSTALPPASAKSTTGKPGIYRPPKLNPVSMPTATTTTTADPDKPSKRRAEKSRALEEYLATTSSAPTAEPSIGSNVNRHGHAKTSRERAVDRERTEYEESNFVRLPAPTKKEKARSKAGRNEWGGEDWRGLGALTGGLDRIDRLTRRKGGKEELLEKSRKRGGEPEGDVEHGGRFGKRRRVAGRKMGR</sequence>
<feature type="compositionally biased region" description="Basic and acidic residues" evidence="1">
    <location>
        <begin position="355"/>
        <end position="389"/>
    </location>
</feature>
<evidence type="ECO:0000313" key="3">
    <source>
        <dbReference type="Proteomes" id="UP001221413"/>
    </source>
</evidence>
<dbReference type="Proteomes" id="UP001221413">
    <property type="component" value="Unassembled WGS sequence"/>
</dbReference>
<proteinExistence type="predicted"/>
<protein>
    <submittedName>
        <fullName evidence="2">Uncharacterized protein</fullName>
    </submittedName>
</protein>
<dbReference type="PANTHER" id="PTHR13237:SF9">
    <property type="entry name" value="NEUROGUIDIN"/>
    <property type="match status" value="1"/>
</dbReference>
<comment type="caution">
    <text evidence="2">The sequence shown here is derived from an EMBL/GenBank/DDBJ whole genome shotgun (WGS) entry which is preliminary data.</text>
</comment>
<feature type="compositionally biased region" description="Basic residues" evidence="1">
    <location>
        <begin position="390"/>
        <end position="404"/>
    </location>
</feature>
<dbReference type="Pfam" id="PF04000">
    <property type="entry name" value="Sas10_Utp3"/>
    <property type="match status" value="1"/>
</dbReference>
<reference evidence="2" key="1">
    <citation type="submission" date="2023-01" db="EMBL/GenBank/DDBJ databases">
        <title>The chitinases involved in constricting ring structure development in the nematode-trapping fungus Drechslerella dactyloides.</title>
        <authorList>
            <person name="Wang R."/>
            <person name="Zhang L."/>
            <person name="Tang P."/>
            <person name="Li S."/>
            <person name="Liang L."/>
        </authorList>
    </citation>
    <scope>NUCLEOTIDE SEQUENCE</scope>
    <source>
        <strain evidence="2">YMF1.00031</strain>
    </source>
</reference>
<feature type="region of interest" description="Disordered" evidence="1">
    <location>
        <begin position="122"/>
        <end position="404"/>
    </location>
</feature>
<accession>A0AAD6NH29</accession>
<feature type="compositionally biased region" description="Polar residues" evidence="1">
    <location>
        <begin position="276"/>
        <end position="293"/>
    </location>
</feature>
<feature type="compositionally biased region" description="Acidic residues" evidence="1">
    <location>
        <begin position="133"/>
        <end position="176"/>
    </location>
</feature>
<feature type="compositionally biased region" description="Polar residues" evidence="1">
    <location>
        <begin position="208"/>
        <end position="231"/>
    </location>
</feature>
<dbReference type="PANTHER" id="PTHR13237">
    <property type="entry name" value="SOMETHING ABOUT SILENCING PROTEIN 10-RELATED"/>
    <property type="match status" value="1"/>
</dbReference>
<evidence type="ECO:0000256" key="1">
    <source>
        <dbReference type="SAM" id="MobiDB-lite"/>
    </source>
</evidence>
<evidence type="ECO:0000313" key="2">
    <source>
        <dbReference type="EMBL" id="KAJ6256343.1"/>
    </source>
</evidence>
<dbReference type="EMBL" id="JAQGDS010000013">
    <property type="protein sequence ID" value="KAJ6256343.1"/>
    <property type="molecule type" value="Genomic_DNA"/>
</dbReference>
<name>A0AAD6NH29_DREDA</name>
<organism evidence="2 3">
    <name type="scientific">Drechslerella dactyloides</name>
    <name type="common">Nematode-trapping fungus</name>
    <name type="synonym">Arthrobotrys dactyloides</name>
    <dbReference type="NCBI Taxonomy" id="74499"/>
    <lineage>
        <taxon>Eukaryota</taxon>
        <taxon>Fungi</taxon>
        <taxon>Dikarya</taxon>
        <taxon>Ascomycota</taxon>
        <taxon>Pezizomycotina</taxon>
        <taxon>Orbiliomycetes</taxon>
        <taxon>Orbiliales</taxon>
        <taxon>Orbiliaceae</taxon>
        <taxon>Drechslerella</taxon>
    </lineage>
</organism>
<dbReference type="InterPro" id="IPR007146">
    <property type="entry name" value="Sas10/Utp3/C1D"/>
</dbReference>
<gene>
    <name evidence="2" type="ORF">Dda_8841</name>
</gene>